<dbReference type="OrthoDB" id="2639081at2"/>
<name>A0A4P6EUZ1_9BACL</name>
<sequence length="213" mass="23670">MLEQLFPLDEHYIQRFIGLPVHVTMMDGSRYRGILTSCWDGIVGLNGGTAQNSGRDAYLLHVQPKKLKKKKTAVQHKKRGKNKPLVATQAFPFDPADYEPLYSDSGRRERTGANSGRTGSILDRTGANNDRTGAASGRSRFSGGAYNRTSNDYSSHRSFSRGLSRGTSGNFNGSFTRNRGSFTRGADFNRRRPFFPEPVALEMEDIGFLLVII</sequence>
<feature type="compositionally biased region" description="Polar residues" evidence="1">
    <location>
        <begin position="147"/>
        <end position="157"/>
    </location>
</feature>
<dbReference type="AlphaFoldDB" id="A0A4P6EUZ1"/>
<dbReference type="Proteomes" id="UP000293568">
    <property type="component" value="Chromosome"/>
</dbReference>
<feature type="compositionally biased region" description="Polar residues" evidence="1">
    <location>
        <begin position="165"/>
        <end position="176"/>
    </location>
</feature>
<dbReference type="KEGG" id="pprt:ET464_10725"/>
<feature type="region of interest" description="Disordered" evidence="1">
    <location>
        <begin position="98"/>
        <end position="176"/>
    </location>
</feature>
<gene>
    <name evidence="2" type="ORF">ET464_10725</name>
</gene>
<evidence type="ECO:0000313" key="3">
    <source>
        <dbReference type="Proteomes" id="UP000293568"/>
    </source>
</evidence>
<proteinExistence type="predicted"/>
<evidence type="ECO:0000313" key="2">
    <source>
        <dbReference type="EMBL" id="QAY66812.1"/>
    </source>
</evidence>
<protein>
    <submittedName>
        <fullName evidence="2">Uncharacterized protein</fullName>
    </submittedName>
</protein>
<feature type="compositionally biased region" description="Low complexity" evidence="1">
    <location>
        <begin position="131"/>
        <end position="145"/>
    </location>
</feature>
<dbReference type="RefSeq" id="WP_129440769.1">
    <property type="nucleotide sequence ID" value="NZ_CP035492.1"/>
</dbReference>
<keyword evidence="3" id="KW-1185">Reference proteome</keyword>
<feature type="region of interest" description="Disordered" evidence="1">
    <location>
        <begin position="70"/>
        <end position="89"/>
    </location>
</feature>
<accession>A0A4P6EUZ1</accession>
<feature type="compositionally biased region" description="Basic residues" evidence="1">
    <location>
        <begin position="70"/>
        <end position="82"/>
    </location>
</feature>
<organism evidence="2 3">
    <name type="scientific">Paenibacillus protaetiae</name>
    <dbReference type="NCBI Taxonomy" id="2509456"/>
    <lineage>
        <taxon>Bacteria</taxon>
        <taxon>Bacillati</taxon>
        <taxon>Bacillota</taxon>
        <taxon>Bacilli</taxon>
        <taxon>Bacillales</taxon>
        <taxon>Paenibacillaceae</taxon>
        <taxon>Paenibacillus</taxon>
    </lineage>
</organism>
<dbReference type="EMBL" id="CP035492">
    <property type="protein sequence ID" value="QAY66812.1"/>
    <property type="molecule type" value="Genomic_DNA"/>
</dbReference>
<reference evidence="2 3" key="1">
    <citation type="submission" date="2019-01" db="EMBL/GenBank/DDBJ databases">
        <title>Genome sequencing of strain FW100M-2.</title>
        <authorList>
            <person name="Heo J."/>
            <person name="Kim S.-J."/>
            <person name="Kim J.-S."/>
            <person name="Hong S.-B."/>
            <person name="Kwon S.-W."/>
        </authorList>
    </citation>
    <scope>NUCLEOTIDE SEQUENCE [LARGE SCALE GENOMIC DNA]</scope>
    <source>
        <strain evidence="2 3">FW100M-2</strain>
    </source>
</reference>
<evidence type="ECO:0000256" key="1">
    <source>
        <dbReference type="SAM" id="MobiDB-lite"/>
    </source>
</evidence>